<dbReference type="EMBL" id="CACRTL010000029">
    <property type="protein sequence ID" value="VYU11668.1"/>
    <property type="molecule type" value="Genomic_DNA"/>
</dbReference>
<proteinExistence type="predicted"/>
<organism evidence="1">
    <name type="scientific">Thomasclavelia ramosa</name>
    <dbReference type="NCBI Taxonomy" id="1547"/>
    <lineage>
        <taxon>Bacteria</taxon>
        <taxon>Bacillati</taxon>
        <taxon>Bacillota</taxon>
        <taxon>Erysipelotrichia</taxon>
        <taxon>Erysipelotrichales</taxon>
        <taxon>Coprobacillaceae</taxon>
        <taxon>Thomasclavelia</taxon>
    </lineage>
</organism>
<evidence type="ECO:0008006" key="2">
    <source>
        <dbReference type="Google" id="ProtNLM"/>
    </source>
</evidence>
<dbReference type="AlphaFoldDB" id="A0A6N3C9L1"/>
<reference evidence="1" key="1">
    <citation type="submission" date="2019-11" db="EMBL/GenBank/DDBJ databases">
        <authorList>
            <person name="Feng L."/>
        </authorList>
    </citation>
    <scope>NUCLEOTIDE SEQUENCE</scope>
    <source>
        <strain evidence="1">CramosumLFYP8</strain>
    </source>
</reference>
<gene>
    <name evidence="1" type="ORF">CRLFYP8_02989</name>
</gene>
<evidence type="ECO:0000313" key="1">
    <source>
        <dbReference type="EMBL" id="VYU11668.1"/>
    </source>
</evidence>
<name>A0A6N3C9L1_9FIRM</name>
<dbReference type="InterPro" id="IPR038666">
    <property type="entry name" value="SSP1_head-tail_sf"/>
</dbReference>
<protein>
    <recommendedName>
        <fullName evidence="2">Head-tail adaptor protein</fullName>
    </recommendedName>
</protein>
<accession>A0A6N3C9L1</accession>
<dbReference type="Gene3D" id="2.40.10.270">
    <property type="entry name" value="Bacteriophage SPP1 head-tail adaptor protein"/>
    <property type="match status" value="1"/>
</dbReference>
<sequence>MIGGNIVGNIQISTSIKNKIGENIHEWATVHSQKGFLDLSSGDSKYINNNAKIQESTHVFICDYFVIDKRVKAESSIMVIDGLRYDVMLIDDPMGLHQHYEIYLKFTGGQDA</sequence>
<dbReference type="RefSeq" id="WP_156635713.1">
    <property type="nucleotide sequence ID" value="NZ_CACRTL010000029.1"/>
</dbReference>